<proteinExistence type="predicted"/>
<dbReference type="AlphaFoldDB" id="I1INB3"/>
<protein>
    <submittedName>
        <fullName evidence="1 2">Uncharacterized protein</fullName>
    </submittedName>
</protein>
<evidence type="ECO:0000313" key="2">
    <source>
        <dbReference type="EnsemblPlants" id="KQJ89319"/>
    </source>
</evidence>
<dbReference type="EnsemblPlants" id="KQJ89319">
    <property type="protein sequence ID" value="KQJ89319"/>
    <property type="gene ID" value="BRADI_4g24857v3"/>
</dbReference>
<dbReference type="eggNOG" id="KOG4658">
    <property type="taxonomic scope" value="Eukaryota"/>
</dbReference>
<accession>I1INB3</accession>
<reference evidence="2" key="3">
    <citation type="submission" date="2018-08" db="UniProtKB">
        <authorList>
            <consortium name="EnsemblPlants"/>
        </authorList>
    </citation>
    <scope>IDENTIFICATION</scope>
    <source>
        <strain evidence="2">cv. Bd21</strain>
    </source>
</reference>
<reference evidence="1" key="2">
    <citation type="submission" date="2017-06" db="EMBL/GenBank/DDBJ databases">
        <title>WGS assembly of Brachypodium distachyon.</title>
        <authorList>
            <consortium name="The International Brachypodium Initiative"/>
            <person name="Lucas S."/>
            <person name="Harmon-Smith M."/>
            <person name="Lail K."/>
            <person name="Tice H."/>
            <person name="Grimwood J."/>
            <person name="Bruce D."/>
            <person name="Barry K."/>
            <person name="Shu S."/>
            <person name="Lindquist E."/>
            <person name="Wang M."/>
            <person name="Pitluck S."/>
            <person name="Vogel J.P."/>
            <person name="Garvin D.F."/>
            <person name="Mockler T.C."/>
            <person name="Schmutz J."/>
            <person name="Rokhsar D."/>
            <person name="Bevan M.W."/>
        </authorList>
    </citation>
    <scope>NUCLEOTIDE SEQUENCE</scope>
    <source>
        <strain evidence="1">Bd21</strain>
    </source>
</reference>
<sequence>MEVLISAVAGDLISRFISFLAQSYGSQTCEEDDRRRVEHLLLRIQIVVEEAEGRHITNRGMFLQLKALIEGVYLGYYMLDRLKLESLGEEIVDVAEVSHQSQSFAVSTFNTAKRLRFHAAGTKSTRKLKGVLECLETKITDMREFVMLLGNCPRLPHQPYSTYMYIDKCMFGRHIEKEQLINFLLYDSHDFTDLSILPIIGPHRIGKKTLVQHVCKDKRVHDHFSHMFFFRGEDLRKGEFLVNCKAASGKYLFVVDFSRDVDEAAWTKFRSYLKVPSTGTKIVLIGRAEQVANLGTARPIRLKCLSQEEYWYYFKVLSFGSMDPDEHPKLASLGMQLATELNGSFLAANILGEILRTNPNAPFWQKVLLSIKELVREHLMSFGTHPEDLLERNSPISFTKVALVGGQAQRYLVHDLREASSAQGELPRLTSQELLTGGDIPAEEMFEVLVWRSRIPPYCDYVVTYEKEKPSRRVSKKKNLAL</sequence>
<dbReference type="HOGENOM" id="CLU_001090_4_0_1"/>
<dbReference type="PANTHER" id="PTHR33377:SF66">
    <property type="entry name" value="EXPRESSED PROTEIN"/>
    <property type="match status" value="1"/>
</dbReference>
<keyword evidence="3" id="KW-1185">Reference proteome</keyword>
<organism evidence="1">
    <name type="scientific">Brachypodium distachyon</name>
    <name type="common">Purple false brome</name>
    <name type="synonym">Trachynia distachya</name>
    <dbReference type="NCBI Taxonomy" id="15368"/>
    <lineage>
        <taxon>Eukaryota</taxon>
        <taxon>Viridiplantae</taxon>
        <taxon>Streptophyta</taxon>
        <taxon>Embryophyta</taxon>
        <taxon>Tracheophyta</taxon>
        <taxon>Spermatophyta</taxon>
        <taxon>Magnoliopsida</taxon>
        <taxon>Liliopsida</taxon>
        <taxon>Poales</taxon>
        <taxon>Poaceae</taxon>
        <taxon>BOP clade</taxon>
        <taxon>Pooideae</taxon>
        <taxon>Stipodae</taxon>
        <taxon>Brachypodieae</taxon>
        <taxon>Brachypodium</taxon>
    </lineage>
</organism>
<dbReference type="GO" id="GO:0043531">
    <property type="term" value="F:ADP binding"/>
    <property type="evidence" value="ECO:0007669"/>
    <property type="project" value="InterPro"/>
</dbReference>
<dbReference type="InParanoid" id="I1INB3"/>
<dbReference type="OMA" id="SHILFFQ"/>
<dbReference type="Gene3D" id="3.40.50.300">
    <property type="entry name" value="P-loop containing nucleotide triphosphate hydrolases"/>
    <property type="match status" value="1"/>
</dbReference>
<gene>
    <name evidence="1" type="ORF">BRADI_4g24857v3</name>
</gene>
<dbReference type="ExpressionAtlas" id="I1INB3">
    <property type="expression patterns" value="baseline"/>
</dbReference>
<dbReference type="EMBL" id="CM000883">
    <property type="protein sequence ID" value="KQJ89319.1"/>
    <property type="molecule type" value="Genomic_DNA"/>
</dbReference>
<dbReference type="SUPFAM" id="SSF52540">
    <property type="entry name" value="P-loop containing nucleoside triphosphate hydrolases"/>
    <property type="match status" value="1"/>
</dbReference>
<dbReference type="Proteomes" id="UP000008810">
    <property type="component" value="Chromosome 4"/>
</dbReference>
<dbReference type="Gramene" id="KQJ89319">
    <property type="protein sequence ID" value="KQJ89319"/>
    <property type="gene ID" value="BRADI_4g24857v3"/>
</dbReference>
<dbReference type="STRING" id="15368.I1INB3"/>
<name>I1INB3_BRADI</name>
<dbReference type="FunCoup" id="I1INB3">
    <property type="interactions" value="493"/>
</dbReference>
<dbReference type="PANTHER" id="PTHR33377">
    <property type="entry name" value="OS10G0134700 PROTEIN-RELATED"/>
    <property type="match status" value="1"/>
</dbReference>
<evidence type="ECO:0000313" key="3">
    <source>
        <dbReference type="Proteomes" id="UP000008810"/>
    </source>
</evidence>
<dbReference type="InterPro" id="IPR027417">
    <property type="entry name" value="P-loop_NTPase"/>
</dbReference>
<evidence type="ECO:0000313" key="1">
    <source>
        <dbReference type="EMBL" id="KQJ89319.1"/>
    </source>
</evidence>
<reference evidence="1 2" key="1">
    <citation type="journal article" date="2010" name="Nature">
        <title>Genome sequencing and analysis of the model grass Brachypodium distachyon.</title>
        <authorList>
            <consortium name="International Brachypodium Initiative"/>
        </authorList>
    </citation>
    <scope>NUCLEOTIDE SEQUENCE [LARGE SCALE GENOMIC DNA]</scope>
    <source>
        <strain evidence="1 2">Bd21</strain>
    </source>
</reference>
<dbReference type="OrthoDB" id="675568at2759"/>